<dbReference type="EMBL" id="JANRHA010000010">
    <property type="protein sequence ID" value="MDG3015992.1"/>
    <property type="molecule type" value="Genomic_DNA"/>
</dbReference>
<dbReference type="InterPro" id="IPR027417">
    <property type="entry name" value="P-loop_NTPase"/>
</dbReference>
<evidence type="ECO:0000256" key="4">
    <source>
        <dbReference type="ARBA" id="ARBA00022692"/>
    </source>
</evidence>
<evidence type="ECO:0000256" key="6">
    <source>
        <dbReference type="ARBA" id="ARBA00022840"/>
    </source>
</evidence>
<dbReference type="Proteomes" id="UP001152755">
    <property type="component" value="Unassembled WGS sequence"/>
</dbReference>
<dbReference type="InterPro" id="IPR036640">
    <property type="entry name" value="ABC1_TM_sf"/>
</dbReference>
<dbReference type="AlphaFoldDB" id="A0A9X4M372"/>
<keyword evidence="5" id="KW-0547">Nucleotide-binding</keyword>
<dbReference type="Gene3D" id="1.20.1560.10">
    <property type="entry name" value="ABC transporter type 1, transmembrane domain"/>
    <property type="match status" value="1"/>
</dbReference>
<dbReference type="PROSITE" id="PS00211">
    <property type="entry name" value="ABC_TRANSPORTER_1"/>
    <property type="match status" value="1"/>
</dbReference>
<dbReference type="InterPro" id="IPR003439">
    <property type="entry name" value="ABC_transporter-like_ATP-bd"/>
</dbReference>
<dbReference type="InterPro" id="IPR017871">
    <property type="entry name" value="ABC_transporter-like_CS"/>
</dbReference>
<dbReference type="InterPro" id="IPR003593">
    <property type="entry name" value="AAA+_ATPase"/>
</dbReference>
<evidence type="ECO:0000313" key="12">
    <source>
        <dbReference type="EMBL" id="MDG3015992.1"/>
    </source>
</evidence>
<evidence type="ECO:0000256" key="7">
    <source>
        <dbReference type="ARBA" id="ARBA00022989"/>
    </source>
</evidence>
<dbReference type="InterPro" id="IPR039421">
    <property type="entry name" value="Type_1_exporter"/>
</dbReference>
<keyword evidence="7 9" id="KW-1133">Transmembrane helix</keyword>
<evidence type="ECO:0000256" key="2">
    <source>
        <dbReference type="ARBA" id="ARBA00022448"/>
    </source>
</evidence>
<evidence type="ECO:0000256" key="3">
    <source>
        <dbReference type="ARBA" id="ARBA00022475"/>
    </source>
</evidence>
<dbReference type="FunFam" id="1.20.1560.10:FF:000040">
    <property type="entry name" value="Multidrug ABC transporter ATP-binding protein"/>
    <property type="match status" value="1"/>
</dbReference>
<keyword evidence="6 12" id="KW-0067">ATP-binding</keyword>
<dbReference type="GO" id="GO:0016887">
    <property type="term" value="F:ATP hydrolysis activity"/>
    <property type="evidence" value="ECO:0007669"/>
    <property type="project" value="InterPro"/>
</dbReference>
<dbReference type="Pfam" id="PF00664">
    <property type="entry name" value="ABC_membrane"/>
    <property type="match status" value="1"/>
</dbReference>
<dbReference type="GO" id="GO:0015421">
    <property type="term" value="F:ABC-type oligopeptide transporter activity"/>
    <property type="evidence" value="ECO:0007669"/>
    <property type="project" value="TreeGrafter"/>
</dbReference>
<sequence>MLTAVLRTYLRPYRLQLSVVIVLQLAASITALFLPTLNARLIDDGVAKGDTGFILSTGGVMVAITFGQILCTIGAVYFGARASMGFGRDLRAGIYHAVGGFSDQEFSSFGAPSLITRNTNDVNQVQMLVMLTCTMLVSAPLMCIGGVVMALRENLDLSWLLAVSVPLLLLAITLVITRMVPLFRQMQKLIDAVNRVLREQLTGLRVVRAFVREPLEGERFAKANSDLTETALQIGRYQALMFPIVMLIVNVSSVAVLWFGAHLIDDGSLQIGQMSAFLNYLMQILVAVLMATVMAVLIPRAAVCADRIKEVLDTVPAVDRPAQPQTPATRTGTVELRGAQFSYPGAETPVLTDLDLTCAPGTVTAIVGSTGSGKSTLVGLIPRLFDVTGGQVLVDGIDVRLQDQDELCARIGLVPQQAYLFSGTIASNLRYGKRDATDEELWEALRIAQADDFVAELAEGLEAPVAQGGTNFSGGQRQRLAIARAVVRRPQIYVFDDSFSALDLGTDARLRHALRPTVTEATVIIVGQRVSTIADADQILVLEDGVTVGLGRHEELVRTCPTYGEIVRSQLPAELSA</sequence>
<gene>
    <name evidence="12" type="ORF">NVS88_15640</name>
</gene>
<dbReference type="InterPro" id="IPR011527">
    <property type="entry name" value="ABC1_TM_dom"/>
</dbReference>
<dbReference type="GO" id="GO:0005886">
    <property type="term" value="C:plasma membrane"/>
    <property type="evidence" value="ECO:0007669"/>
    <property type="project" value="UniProtKB-SubCell"/>
</dbReference>
<evidence type="ECO:0000256" key="1">
    <source>
        <dbReference type="ARBA" id="ARBA00004651"/>
    </source>
</evidence>
<evidence type="ECO:0000256" key="8">
    <source>
        <dbReference type="ARBA" id="ARBA00023136"/>
    </source>
</evidence>
<keyword evidence="4 9" id="KW-0812">Transmembrane</keyword>
<dbReference type="SUPFAM" id="SSF52540">
    <property type="entry name" value="P-loop containing nucleoside triphosphate hydrolases"/>
    <property type="match status" value="1"/>
</dbReference>
<reference evidence="12" key="1">
    <citation type="submission" date="2022-08" db="EMBL/GenBank/DDBJ databases">
        <title>Genome analysis of Corynebacteriales strain.</title>
        <authorList>
            <person name="Lee S.D."/>
        </authorList>
    </citation>
    <scope>NUCLEOTIDE SEQUENCE</scope>
    <source>
        <strain evidence="12">D3-21</strain>
    </source>
</reference>
<dbReference type="SMART" id="SM00382">
    <property type="entry name" value="AAA"/>
    <property type="match status" value="1"/>
</dbReference>
<keyword evidence="2" id="KW-0813">Transport</keyword>
<comment type="subcellular location">
    <subcellularLocation>
        <location evidence="1">Cell membrane</location>
        <topology evidence="1">Multi-pass membrane protein</topology>
    </subcellularLocation>
</comment>
<feature type="domain" description="ABC transporter" evidence="10">
    <location>
        <begin position="334"/>
        <end position="569"/>
    </location>
</feature>
<dbReference type="CDD" id="cd18548">
    <property type="entry name" value="ABC_6TM_Tm287_like"/>
    <property type="match status" value="1"/>
</dbReference>
<dbReference type="FunFam" id="3.40.50.300:FF:000854">
    <property type="entry name" value="Multidrug ABC transporter ATP-binding protein"/>
    <property type="match status" value="1"/>
</dbReference>
<dbReference type="RefSeq" id="WP_277833232.1">
    <property type="nucleotide sequence ID" value="NZ_JAAIVF010000004.1"/>
</dbReference>
<feature type="transmembrane region" description="Helical" evidence="9">
    <location>
        <begin position="127"/>
        <end position="151"/>
    </location>
</feature>
<evidence type="ECO:0000259" key="10">
    <source>
        <dbReference type="PROSITE" id="PS50893"/>
    </source>
</evidence>
<dbReference type="SUPFAM" id="SSF90123">
    <property type="entry name" value="ABC transporter transmembrane region"/>
    <property type="match status" value="1"/>
</dbReference>
<feature type="transmembrane region" description="Helical" evidence="9">
    <location>
        <begin position="240"/>
        <end position="260"/>
    </location>
</feature>
<organism evidence="12 13">
    <name type="scientific">Speluncibacter jeojiensis</name>
    <dbReference type="NCBI Taxonomy" id="2710754"/>
    <lineage>
        <taxon>Bacteria</taxon>
        <taxon>Bacillati</taxon>
        <taxon>Actinomycetota</taxon>
        <taxon>Actinomycetes</taxon>
        <taxon>Mycobacteriales</taxon>
        <taxon>Speluncibacteraceae</taxon>
        <taxon>Speluncibacter</taxon>
    </lineage>
</organism>
<feature type="transmembrane region" description="Helical" evidence="9">
    <location>
        <begin position="280"/>
        <end position="299"/>
    </location>
</feature>
<feature type="domain" description="ABC transmembrane type-1" evidence="11">
    <location>
        <begin position="19"/>
        <end position="300"/>
    </location>
</feature>
<protein>
    <submittedName>
        <fullName evidence="12">ABC transporter ATP-binding protein/permease</fullName>
    </submittedName>
</protein>
<dbReference type="PANTHER" id="PTHR43394">
    <property type="entry name" value="ATP-DEPENDENT PERMEASE MDL1, MITOCHONDRIAL"/>
    <property type="match status" value="1"/>
</dbReference>
<name>A0A9X4M372_9ACTN</name>
<feature type="transmembrane region" description="Helical" evidence="9">
    <location>
        <begin position="12"/>
        <end position="33"/>
    </location>
</feature>
<dbReference type="Gene3D" id="3.40.50.300">
    <property type="entry name" value="P-loop containing nucleotide triphosphate hydrolases"/>
    <property type="match status" value="1"/>
</dbReference>
<keyword evidence="3" id="KW-1003">Cell membrane</keyword>
<dbReference type="PROSITE" id="PS50893">
    <property type="entry name" value="ABC_TRANSPORTER_2"/>
    <property type="match status" value="1"/>
</dbReference>
<dbReference type="GO" id="GO:0005524">
    <property type="term" value="F:ATP binding"/>
    <property type="evidence" value="ECO:0007669"/>
    <property type="project" value="UniProtKB-KW"/>
</dbReference>
<evidence type="ECO:0000256" key="5">
    <source>
        <dbReference type="ARBA" id="ARBA00022741"/>
    </source>
</evidence>
<accession>A0A9X4M372</accession>
<feature type="transmembrane region" description="Helical" evidence="9">
    <location>
        <begin position="53"/>
        <end position="78"/>
    </location>
</feature>
<evidence type="ECO:0000259" key="11">
    <source>
        <dbReference type="PROSITE" id="PS50929"/>
    </source>
</evidence>
<evidence type="ECO:0000256" key="9">
    <source>
        <dbReference type="SAM" id="Phobius"/>
    </source>
</evidence>
<dbReference type="Pfam" id="PF00005">
    <property type="entry name" value="ABC_tran"/>
    <property type="match status" value="1"/>
</dbReference>
<dbReference type="PROSITE" id="PS50929">
    <property type="entry name" value="ABC_TM1F"/>
    <property type="match status" value="1"/>
</dbReference>
<keyword evidence="8 9" id="KW-0472">Membrane</keyword>
<comment type="caution">
    <text evidence="12">The sequence shown here is derived from an EMBL/GenBank/DDBJ whole genome shotgun (WGS) entry which is preliminary data.</text>
</comment>
<evidence type="ECO:0000313" key="13">
    <source>
        <dbReference type="Proteomes" id="UP001152755"/>
    </source>
</evidence>
<feature type="transmembrane region" description="Helical" evidence="9">
    <location>
        <begin position="157"/>
        <end position="180"/>
    </location>
</feature>
<proteinExistence type="predicted"/>
<dbReference type="PANTHER" id="PTHR43394:SF1">
    <property type="entry name" value="ATP-BINDING CASSETTE SUB-FAMILY B MEMBER 10, MITOCHONDRIAL"/>
    <property type="match status" value="1"/>
</dbReference>
<keyword evidence="13" id="KW-1185">Reference proteome</keyword>